<evidence type="ECO:0000256" key="1">
    <source>
        <dbReference type="SAM" id="MobiDB-lite"/>
    </source>
</evidence>
<feature type="non-terminal residue" evidence="2">
    <location>
        <position position="1"/>
    </location>
</feature>
<name>A0A401TV89_CHIPU</name>
<sequence>ELAHGSPVAHCLALPFGLARARPGTRPLSTSRSFGQTDAGLGKGHEARQRLDPAQERVDVRIGGEIDIAFRRARQIAVECDVGDGRLRANQPVAIGEMSLEPLQHHMGARDHVVRIELRAEHGDEPRRGGTKGEIAGGDREPALHRRGALRILGQPVGAAELGREVDQDRVGIRDDRAVVVKHRHLAERIERQEFRRLVCSGPEVDLDQLMRNSEQGDEQAGAMCVTGEREV</sequence>
<gene>
    <name evidence="2" type="ORF">chiPu_0030912</name>
</gene>
<keyword evidence="3" id="KW-1185">Reference proteome</keyword>
<dbReference type="EMBL" id="BEZZ01196291">
    <property type="protein sequence ID" value="GCC46551.1"/>
    <property type="molecule type" value="Genomic_DNA"/>
</dbReference>
<evidence type="ECO:0000313" key="3">
    <source>
        <dbReference type="Proteomes" id="UP000287033"/>
    </source>
</evidence>
<feature type="compositionally biased region" description="Basic and acidic residues" evidence="1">
    <location>
        <begin position="43"/>
        <end position="53"/>
    </location>
</feature>
<proteinExistence type="predicted"/>
<comment type="caution">
    <text evidence="2">The sequence shown here is derived from an EMBL/GenBank/DDBJ whole genome shotgun (WGS) entry which is preliminary data.</text>
</comment>
<dbReference type="Proteomes" id="UP000287033">
    <property type="component" value="Unassembled WGS sequence"/>
</dbReference>
<accession>A0A401TV89</accession>
<reference evidence="2 3" key="1">
    <citation type="journal article" date="2018" name="Nat. Ecol. Evol.">
        <title>Shark genomes provide insights into elasmobranch evolution and the origin of vertebrates.</title>
        <authorList>
            <person name="Hara Y"/>
            <person name="Yamaguchi K"/>
            <person name="Onimaru K"/>
            <person name="Kadota M"/>
            <person name="Koyanagi M"/>
            <person name="Keeley SD"/>
            <person name="Tatsumi K"/>
            <person name="Tanaka K"/>
            <person name="Motone F"/>
            <person name="Kageyama Y"/>
            <person name="Nozu R"/>
            <person name="Adachi N"/>
            <person name="Nishimura O"/>
            <person name="Nakagawa R"/>
            <person name="Tanegashima C"/>
            <person name="Kiyatake I"/>
            <person name="Matsumoto R"/>
            <person name="Murakumo K"/>
            <person name="Nishida K"/>
            <person name="Terakita A"/>
            <person name="Kuratani S"/>
            <person name="Sato K"/>
            <person name="Hyodo S Kuraku.S."/>
        </authorList>
    </citation>
    <scope>NUCLEOTIDE SEQUENCE [LARGE SCALE GENOMIC DNA]</scope>
</reference>
<dbReference type="AlphaFoldDB" id="A0A401TV89"/>
<feature type="non-terminal residue" evidence="2">
    <location>
        <position position="232"/>
    </location>
</feature>
<evidence type="ECO:0000313" key="2">
    <source>
        <dbReference type="EMBL" id="GCC46551.1"/>
    </source>
</evidence>
<protein>
    <submittedName>
        <fullName evidence="2">Uncharacterized protein</fullName>
    </submittedName>
</protein>
<organism evidence="2 3">
    <name type="scientific">Chiloscyllium punctatum</name>
    <name type="common">Brownbanded bambooshark</name>
    <name type="synonym">Hemiscyllium punctatum</name>
    <dbReference type="NCBI Taxonomy" id="137246"/>
    <lineage>
        <taxon>Eukaryota</taxon>
        <taxon>Metazoa</taxon>
        <taxon>Chordata</taxon>
        <taxon>Craniata</taxon>
        <taxon>Vertebrata</taxon>
        <taxon>Chondrichthyes</taxon>
        <taxon>Elasmobranchii</taxon>
        <taxon>Galeomorphii</taxon>
        <taxon>Galeoidea</taxon>
        <taxon>Orectolobiformes</taxon>
        <taxon>Hemiscylliidae</taxon>
        <taxon>Chiloscyllium</taxon>
    </lineage>
</organism>
<feature type="region of interest" description="Disordered" evidence="1">
    <location>
        <begin position="213"/>
        <end position="232"/>
    </location>
</feature>
<feature type="compositionally biased region" description="Polar residues" evidence="1">
    <location>
        <begin position="27"/>
        <end position="36"/>
    </location>
</feature>
<feature type="region of interest" description="Disordered" evidence="1">
    <location>
        <begin position="24"/>
        <end position="53"/>
    </location>
</feature>